<dbReference type="Pfam" id="PF09323">
    <property type="entry name" value="DUF1980"/>
    <property type="match status" value="1"/>
</dbReference>
<keyword evidence="2" id="KW-1133">Transmembrane helix</keyword>
<evidence type="ECO:0000259" key="3">
    <source>
        <dbReference type="Pfam" id="PF09323"/>
    </source>
</evidence>
<evidence type="ECO:0000256" key="1">
    <source>
        <dbReference type="SAM" id="MobiDB-lite"/>
    </source>
</evidence>
<keyword evidence="2" id="KW-0812">Transmembrane</keyword>
<dbReference type="AlphaFoldDB" id="A0A7X2ZA92"/>
<feature type="compositionally biased region" description="Low complexity" evidence="1">
    <location>
        <begin position="142"/>
        <end position="151"/>
    </location>
</feature>
<dbReference type="InterPro" id="IPR052955">
    <property type="entry name" value="UPF0703_membrane_permease"/>
</dbReference>
<dbReference type="PANTHER" id="PTHR40047:SF1">
    <property type="entry name" value="UPF0703 PROTEIN YCGQ"/>
    <property type="match status" value="1"/>
</dbReference>
<evidence type="ECO:0000256" key="2">
    <source>
        <dbReference type="SAM" id="Phobius"/>
    </source>
</evidence>
<comment type="caution">
    <text evidence="5">The sequence shown here is derived from an EMBL/GenBank/DDBJ whole genome shotgun (WGS) entry which is preliminary data.</text>
</comment>
<dbReference type="EMBL" id="WNZX01000007">
    <property type="protein sequence ID" value="MUG71136.1"/>
    <property type="molecule type" value="Genomic_DNA"/>
</dbReference>
<organism evidence="5 6">
    <name type="scientific">Paenibacillus validus</name>
    <dbReference type="NCBI Taxonomy" id="44253"/>
    <lineage>
        <taxon>Bacteria</taxon>
        <taxon>Bacillati</taxon>
        <taxon>Bacillota</taxon>
        <taxon>Bacilli</taxon>
        <taxon>Bacillales</taxon>
        <taxon>Paenibacillaceae</taxon>
        <taxon>Paenibacillus</taxon>
    </lineage>
</organism>
<dbReference type="NCBIfam" id="TIGR03943">
    <property type="entry name" value="TIGR03943 family putative permease subunit"/>
    <property type="match status" value="1"/>
</dbReference>
<dbReference type="InterPro" id="IPR048493">
    <property type="entry name" value="DUF1980_N"/>
</dbReference>
<reference evidence="5 6" key="1">
    <citation type="submission" date="2019-11" db="EMBL/GenBank/DDBJ databases">
        <title>Draft genome sequences of five Paenibacillus species of dairy origin.</title>
        <authorList>
            <person name="Olajide A.M."/>
            <person name="Chen S."/>
            <person name="Lapointe G."/>
        </authorList>
    </citation>
    <scope>NUCLEOTIDE SEQUENCE [LARGE SCALE GENOMIC DNA]</scope>
    <source>
        <strain evidence="5 6">2CS3</strain>
    </source>
</reference>
<dbReference type="InterPro" id="IPR012340">
    <property type="entry name" value="NA-bd_OB-fold"/>
</dbReference>
<feature type="domain" description="DUF1980" evidence="3">
    <location>
        <begin position="12"/>
        <end position="123"/>
    </location>
</feature>
<protein>
    <submittedName>
        <fullName evidence="5">TIGR03943 family protein</fullName>
    </submittedName>
</protein>
<feature type="domain" description="DUF1980" evidence="4">
    <location>
        <begin position="173"/>
        <end position="309"/>
    </location>
</feature>
<accession>A0A7X2ZA92</accession>
<gene>
    <name evidence="5" type="ORF">GNP93_10620</name>
</gene>
<dbReference type="SUPFAM" id="SSF50249">
    <property type="entry name" value="Nucleic acid-binding proteins"/>
    <property type="match status" value="1"/>
</dbReference>
<feature type="region of interest" description="Disordered" evidence="1">
    <location>
        <begin position="128"/>
        <end position="165"/>
    </location>
</feature>
<keyword evidence="6" id="KW-1185">Reference proteome</keyword>
<dbReference type="InterPro" id="IPR015402">
    <property type="entry name" value="DUF1980"/>
</dbReference>
<dbReference type="Proteomes" id="UP000450917">
    <property type="component" value="Unassembled WGS sequence"/>
</dbReference>
<feature type="transmembrane region" description="Helical" evidence="2">
    <location>
        <begin position="91"/>
        <end position="108"/>
    </location>
</feature>
<keyword evidence="2" id="KW-0472">Membrane</keyword>
<evidence type="ECO:0000313" key="6">
    <source>
        <dbReference type="Proteomes" id="UP000450917"/>
    </source>
</evidence>
<proteinExistence type="predicted"/>
<dbReference type="RefSeq" id="WP_127604970.1">
    <property type="nucleotide sequence ID" value="NZ_JARTHJ010000235.1"/>
</dbReference>
<evidence type="ECO:0000259" key="4">
    <source>
        <dbReference type="Pfam" id="PF21537"/>
    </source>
</evidence>
<dbReference type="PANTHER" id="PTHR40047">
    <property type="entry name" value="UPF0703 PROTEIN YCGQ"/>
    <property type="match status" value="1"/>
</dbReference>
<evidence type="ECO:0000313" key="5">
    <source>
        <dbReference type="EMBL" id="MUG71136.1"/>
    </source>
</evidence>
<sequence>MSPRLLSFHHTIKALILFGFAGYIAYLVHSDRILLYIAPRMVDYVKWSSLALYAVAVYQGYQAVRTFRSTHEPDCDCGHDHTPSRSILKNTVVYGLFLLPLLLGFLLPDTSLGSSLAAKKGMNLSSASAVKKESEPPEAGLSSSNAAAPGADNPPPAQPPAKGASGSLDALFPSDKFTKQYADFAKKLYASDQITVQEEWFIETLTSVDLYLDAFIGKKMQLTGFVYRQEDMKDNQFVIGRFSIQCCSADAAPFGVLAEYDRAKTFAADTWVTVTGTLEKTKFNDVEIMVLKVEKVAKAEPAKTPYVYPNMNFGA</sequence>
<dbReference type="InterPro" id="IPR048447">
    <property type="entry name" value="DUF1980_C"/>
</dbReference>
<name>A0A7X2ZA92_9BACL</name>
<feature type="transmembrane region" description="Helical" evidence="2">
    <location>
        <begin position="12"/>
        <end position="29"/>
    </location>
</feature>
<dbReference type="Pfam" id="PF21537">
    <property type="entry name" value="DUF1980_C"/>
    <property type="match status" value="1"/>
</dbReference>